<reference evidence="1" key="1">
    <citation type="submission" date="2014-11" db="EMBL/GenBank/DDBJ databases">
        <authorList>
            <person name="Amaro Gonzalez C."/>
        </authorList>
    </citation>
    <scope>NUCLEOTIDE SEQUENCE</scope>
</reference>
<organism evidence="1">
    <name type="scientific">Anguilla anguilla</name>
    <name type="common">European freshwater eel</name>
    <name type="synonym">Muraena anguilla</name>
    <dbReference type="NCBI Taxonomy" id="7936"/>
    <lineage>
        <taxon>Eukaryota</taxon>
        <taxon>Metazoa</taxon>
        <taxon>Chordata</taxon>
        <taxon>Craniata</taxon>
        <taxon>Vertebrata</taxon>
        <taxon>Euteleostomi</taxon>
        <taxon>Actinopterygii</taxon>
        <taxon>Neopterygii</taxon>
        <taxon>Teleostei</taxon>
        <taxon>Anguilliformes</taxon>
        <taxon>Anguillidae</taxon>
        <taxon>Anguilla</taxon>
    </lineage>
</organism>
<evidence type="ECO:0000313" key="1">
    <source>
        <dbReference type="EMBL" id="JAH11853.1"/>
    </source>
</evidence>
<protein>
    <submittedName>
        <fullName evidence="1">Uncharacterized protein</fullName>
    </submittedName>
</protein>
<sequence length="25" mass="2975">MQHCQVSRGCFPGWNHVYCLVSIFY</sequence>
<dbReference type="AlphaFoldDB" id="A0A0E9Q6Y7"/>
<name>A0A0E9Q6Y7_ANGAN</name>
<reference evidence="1" key="2">
    <citation type="journal article" date="2015" name="Fish Shellfish Immunol.">
        <title>Early steps in the European eel (Anguilla anguilla)-Vibrio vulnificus interaction in the gills: Role of the RtxA13 toxin.</title>
        <authorList>
            <person name="Callol A."/>
            <person name="Pajuelo D."/>
            <person name="Ebbesson L."/>
            <person name="Teles M."/>
            <person name="MacKenzie S."/>
            <person name="Amaro C."/>
        </authorList>
    </citation>
    <scope>NUCLEOTIDE SEQUENCE</scope>
</reference>
<accession>A0A0E9Q6Y7</accession>
<dbReference type="EMBL" id="GBXM01096724">
    <property type="protein sequence ID" value="JAH11853.1"/>
    <property type="molecule type" value="Transcribed_RNA"/>
</dbReference>
<proteinExistence type="predicted"/>